<proteinExistence type="predicted"/>
<keyword evidence="3" id="KW-1185">Reference proteome</keyword>
<dbReference type="AlphaFoldDB" id="A0A0T6DP40"/>
<comment type="caution">
    <text evidence="2">The sequence shown here is derived from an EMBL/GenBank/DDBJ whole genome shotgun (WGS) entry which is preliminary data.</text>
</comment>
<dbReference type="Pfam" id="PF11146">
    <property type="entry name" value="DUF2905"/>
    <property type="match status" value="1"/>
</dbReference>
<organism evidence="2 3">
    <name type="scientific">Psychrobacter piscatorii</name>
    <dbReference type="NCBI Taxonomy" id="554343"/>
    <lineage>
        <taxon>Bacteria</taxon>
        <taxon>Pseudomonadati</taxon>
        <taxon>Pseudomonadota</taxon>
        <taxon>Gammaproteobacteria</taxon>
        <taxon>Moraxellales</taxon>
        <taxon>Moraxellaceae</taxon>
        <taxon>Psychrobacter</taxon>
    </lineage>
</organism>
<evidence type="ECO:0000313" key="2">
    <source>
        <dbReference type="EMBL" id="KRU21743.1"/>
    </source>
</evidence>
<keyword evidence="1" id="KW-1133">Transmembrane helix</keyword>
<keyword evidence="1" id="KW-0812">Transmembrane</keyword>
<accession>A0A0T6DP40</accession>
<keyword evidence="1" id="KW-0472">Membrane</keyword>
<dbReference type="PANTHER" id="PTHR36443">
    <property type="entry name" value="BSR5223 PROTEIN"/>
    <property type="match status" value="1"/>
</dbReference>
<dbReference type="RefSeq" id="WP_058025458.1">
    <property type="nucleotide sequence ID" value="NZ_LNDJ01000096.1"/>
</dbReference>
<gene>
    <name evidence="2" type="ORF">AS194_02405</name>
</gene>
<evidence type="ECO:0008006" key="4">
    <source>
        <dbReference type="Google" id="ProtNLM"/>
    </source>
</evidence>
<dbReference type="Proteomes" id="UP000051202">
    <property type="component" value="Unassembled WGS sequence"/>
</dbReference>
<feature type="transmembrane region" description="Helical" evidence="1">
    <location>
        <begin position="46"/>
        <end position="66"/>
    </location>
</feature>
<reference evidence="2 3" key="1">
    <citation type="submission" date="2015-11" db="EMBL/GenBank/DDBJ databases">
        <title>Permanent draft genome of Psychrobacter piscatorii LQ58.</title>
        <authorList>
            <person name="Zhou M."/>
            <person name="Dong B."/>
            <person name="Liu Q."/>
        </authorList>
    </citation>
    <scope>NUCLEOTIDE SEQUENCE [LARGE SCALE GENOMIC DNA]</scope>
    <source>
        <strain evidence="2 3">LQ58</strain>
    </source>
</reference>
<protein>
    <recommendedName>
        <fullName evidence="4">DUF2905 domain-containing protein</fullName>
    </recommendedName>
</protein>
<feature type="transmembrane region" description="Helical" evidence="1">
    <location>
        <begin position="5"/>
        <end position="26"/>
    </location>
</feature>
<dbReference type="STRING" id="554343.AS194_02405"/>
<dbReference type="EMBL" id="LNDJ01000096">
    <property type="protein sequence ID" value="KRU21743.1"/>
    <property type="molecule type" value="Genomic_DNA"/>
</dbReference>
<dbReference type="PANTHER" id="PTHR36443:SF1">
    <property type="entry name" value="BSR5223 PROTEIN"/>
    <property type="match status" value="1"/>
</dbReference>
<dbReference type="InterPro" id="IPR021320">
    <property type="entry name" value="DUF2905"/>
</dbReference>
<evidence type="ECO:0000313" key="3">
    <source>
        <dbReference type="Proteomes" id="UP000051202"/>
    </source>
</evidence>
<name>A0A0T6DP40_9GAMM</name>
<evidence type="ECO:0000256" key="1">
    <source>
        <dbReference type="SAM" id="Phobius"/>
    </source>
</evidence>
<sequence length="68" mass="7409">MAKILIIIGAVLVIIGVIWLLFPSAFSWIGNLPGDIKHTSGNTRVYFPAVTMVVISVIATIVLNLFNR</sequence>